<proteinExistence type="predicted"/>
<keyword evidence="2" id="KW-1185">Reference proteome</keyword>
<dbReference type="AlphaFoldDB" id="A0A8E2IAA2"/>
<name>A0A8E2IAA2_9BACI</name>
<organism evidence="1 2">
    <name type="scientific">Heyndrickxia oleronia</name>
    <dbReference type="NCBI Taxonomy" id="38875"/>
    <lineage>
        <taxon>Bacteria</taxon>
        <taxon>Bacillati</taxon>
        <taxon>Bacillota</taxon>
        <taxon>Bacilli</taxon>
        <taxon>Bacillales</taxon>
        <taxon>Bacillaceae</taxon>
        <taxon>Heyndrickxia</taxon>
    </lineage>
</organism>
<gene>
    <name evidence="1" type="ORF">BWZ43_06350</name>
</gene>
<dbReference type="EMBL" id="MTLA01000064">
    <property type="protein sequence ID" value="OOP69207.1"/>
    <property type="molecule type" value="Genomic_DNA"/>
</dbReference>
<evidence type="ECO:0000313" key="1">
    <source>
        <dbReference type="EMBL" id="OOP69207.1"/>
    </source>
</evidence>
<dbReference type="Proteomes" id="UP000189761">
    <property type="component" value="Unassembled WGS sequence"/>
</dbReference>
<accession>A0A8E2IAA2</accession>
<sequence length="78" mass="8923">MSGIVVNRMSEQLIIVNQGGIAELPSLYRGGSFFYLGILPNFKKSYYCTCSIFSNRKSALIDRHIKKGDIYDEEKHFN</sequence>
<comment type="caution">
    <text evidence="1">The sequence shown here is derived from an EMBL/GenBank/DDBJ whole genome shotgun (WGS) entry which is preliminary data.</text>
</comment>
<protein>
    <submittedName>
        <fullName evidence="1">Uncharacterized protein</fullName>
    </submittedName>
</protein>
<evidence type="ECO:0000313" key="2">
    <source>
        <dbReference type="Proteomes" id="UP000189761"/>
    </source>
</evidence>
<reference evidence="1 2" key="1">
    <citation type="submission" date="2017-01" db="EMBL/GenBank/DDBJ databases">
        <title>Draft genome sequence of Bacillus oleronius.</title>
        <authorList>
            <person name="Allam M."/>
        </authorList>
    </citation>
    <scope>NUCLEOTIDE SEQUENCE [LARGE SCALE GENOMIC DNA]</scope>
    <source>
        <strain evidence="1 2">DSM 9356</strain>
    </source>
</reference>